<proteinExistence type="predicted"/>
<feature type="domain" description="Type ISP restriction-modification enzyme LLaBIII C-terminal specificity" evidence="1">
    <location>
        <begin position="3"/>
        <end position="62"/>
    </location>
</feature>
<protein>
    <recommendedName>
        <fullName evidence="1">Type ISP restriction-modification enzyme LLaBIII C-terminal specificity domain-containing protein</fullName>
    </recommendedName>
</protein>
<gene>
    <name evidence="2" type="ORF">NODOFMBO_00015</name>
</gene>
<dbReference type="EMBL" id="MT631498">
    <property type="protein sequence ID" value="QNO51993.1"/>
    <property type="molecule type" value="Genomic_DNA"/>
</dbReference>
<name>A0A7G9YVF9_9EURY</name>
<dbReference type="InterPro" id="IPR041635">
    <property type="entry name" value="Type_ISP_LLaBIII_C"/>
</dbReference>
<reference evidence="2" key="1">
    <citation type="submission" date="2020-06" db="EMBL/GenBank/DDBJ databases">
        <title>Unique genomic features of the anaerobic methanotrophic archaea.</title>
        <authorList>
            <person name="Chadwick G.L."/>
            <person name="Skennerton C.T."/>
            <person name="Laso-Perez R."/>
            <person name="Leu A.O."/>
            <person name="Speth D.R."/>
            <person name="Yu H."/>
            <person name="Morgan-Lang C."/>
            <person name="Hatzenpichler R."/>
            <person name="Goudeau D."/>
            <person name="Malmstrom R."/>
            <person name="Brazelton W.J."/>
            <person name="Woyke T."/>
            <person name="Hallam S.J."/>
            <person name="Tyson G.W."/>
            <person name="Wegener G."/>
            <person name="Boetius A."/>
            <person name="Orphan V."/>
        </authorList>
    </citation>
    <scope>NUCLEOTIDE SEQUENCE</scope>
</reference>
<organism evidence="2">
    <name type="scientific">Candidatus Methanophagaceae archaeon ANME-1 ERB6</name>
    <dbReference type="NCBI Taxonomy" id="2759912"/>
    <lineage>
        <taxon>Archaea</taxon>
        <taxon>Methanobacteriati</taxon>
        <taxon>Methanobacteriota</taxon>
        <taxon>Stenosarchaea group</taxon>
        <taxon>Methanomicrobia</taxon>
        <taxon>Candidatus Methanophagales</taxon>
        <taxon>Candidatus Methanophagaceae</taxon>
    </lineage>
</organism>
<accession>A0A7G9YVF9</accession>
<evidence type="ECO:0000259" key="1">
    <source>
        <dbReference type="Pfam" id="PF18135"/>
    </source>
</evidence>
<dbReference type="AlphaFoldDB" id="A0A7G9YVF9"/>
<sequence length="77" mass="9087">MKINGTQYFEGIPEEIYNSHIGGYQVCEKWLKDRKGRRLSEEEIEHYQKIVVVLDETIRITKEIDEVIEGHGGWPVR</sequence>
<evidence type="ECO:0000313" key="2">
    <source>
        <dbReference type="EMBL" id="QNO51993.1"/>
    </source>
</evidence>
<dbReference type="Pfam" id="PF18135">
    <property type="entry name" value="Type_ISP_C"/>
    <property type="match status" value="1"/>
</dbReference>